<organism evidence="2 3">
    <name type="scientific">Caldimonas brevitalea</name>
    <dbReference type="NCBI Taxonomy" id="413882"/>
    <lineage>
        <taxon>Bacteria</taxon>
        <taxon>Pseudomonadati</taxon>
        <taxon>Pseudomonadota</taxon>
        <taxon>Betaproteobacteria</taxon>
        <taxon>Burkholderiales</taxon>
        <taxon>Sphaerotilaceae</taxon>
        <taxon>Caldimonas</taxon>
    </lineage>
</organism>
<gene>
    <name evidence="2" type="ORF">AAW51_3472</name>
</gene>
<name>A0A0G3BQA3_9BURK</name>
<sequence>MAAEPQISKRRFGRRDLFYAWLVATVFSGLPSTLHALVRGSDPLEATRAAGKMLLPDVDDTFTLFAAAALVHPAVSLFWTVVFAALLPRRHVLVWATLGAAAVAWLDLRIIAPLAFPSVAALQFWPQVADHLAWGALLGGTLQFRLYRARIRASEDR</sequence>
<dbReference type="OrthoDB" id="3628713at2"/>
<feature type="transmembrane region" description="Helical" evidence="1">
    <location>
        <begin position="93"/>
        <end position="116"/>
    </location>
</feature>
<feature type="transmembrane region" description="Helical" evidence="1">
    <location>
        <begin position="128"/>
        <end position="147"/>
    </location>
</feature>
<evidence type="ECO:0000313" key="2">
    <source>
        <dbReference type="EMBL" id="AKJ30163.1"/>
    </source>
</evidence>
<dbReference type="KEGG" id="pbh:AAW51_3472"/>
<dbReference type="STRING" id="413882.AAW51_3472"/>
<proteinExistence type="predicted"/>
<dbReference type="Proteomes" id="UP000035352">
    <property type="component" value="Chromosome"/>
</dbReference>
<keyword evidence="1" id="KW-0472">Membrane</keyword>
<feature type="transmembrane region" description="Helical" evidence="1">
    <location>
        <begin position="17"/>
        <end position="38"/>
    </location>
</feature>
<protein>
    <submittedName>
        <fullName evidence="2">Uncharacterized protein</fullName>
    </submittedName>
</protein>
<feature type="transmembrane region" description="Helical" evidence="1">
    <location>
        <begin position="62"/>
        <end position="86"/>
    </location>
</feature>
<dbReference type="AlphaFoldDB" id="A0A0G3BQA3"/>
<keyword evidence="1" id="KW-1133">Transmembrane helix</keyword>
<keyword evidence="1" id="KW-0812">Transmembrane</keyword>
<reference evidence="2 3" key="1">
    <citation type="submission" date="2015-05" db="EMBL/GenBank/DDBJ databases">
        <authorList>
            <person name="Tang B."/>
            <person name="Yu Y."/>
        </authorList>
    </citation>
    <scope>NUCLEOTIDE SEQUENCE [LARGE SCALE GENOMIC DNA]</scope>
    <source>
        <strain evidence="2 3">DSM 7029</strain>
    </source>
</reference>
<dbReference type="EMBL" id="CP011371">
    <property type="protein sequence ID" value="AKJ30163.1"/>
    <property type="molecule type" value="Genomic_DNA"/>
</dbReference>
<evidence type="ECO:0000313" key="3">
    <source>
        <dbReference type="Proteomes" id="UP000035352"/>
    </source>
</evidence>
<keyword evidence="3" id="KW-1185">Reference proteome</keyword>
<accession>A0A0G3BQA3</accession>
<evidence type="ECO:0000256" key="1">
    <source>
        <dbReference type="SAM" id="Phobius"/>
    </source>
</evidence>
<dbReference type="RefSeq" id="WP_053013675.1">
    <property type="nucleotide sequence ID" value="NZ_CP011371.1"/>
</dbReference>